<dbReference type="PANTHER" id="PTHR23077:SF27">
    <property type="entry name" value="ATPASE FAMILY GENE 2 PROTEIN HOMOLOG A"/>
    <property type="match status" value="1"/>
</dbReference>
<dbReference type="SUPFAM" id="SSF52540">
    <property type="entry name" value="P-loop containing nucleoside triphosphate hydrolases"/>
    <property type="match status" value="2"/>
</dbReference>
<evidence type="ECO:0000256" key="1">
    <source>
        <dbReference type="ARBA" id="ARBA00022737"/>
    </source>
</evidence>
<dbReference type="GO" id="GO:0016887">
    <property type="term" value="F:ATP hydrolysis activity"/>
    <property type="evidence" value="ECO:0007669"/>
    <property type="project" value="InterPro"/>
</dbReference>
<evidence type="ECO:0000313" key="7">
    <source>
        <dbReference type="Proteomes" id="UP000053259"/>
    </source>
</evidence>
<dbReference type="Pfam" id="PF00004">
    <property type="entry name" value="AAA"/>
    <property type="match status" value="2"/>
</dbReference>
<dbReference type="VEuPathDB" id="FungiDB:PV09_08596"/>
<dbReference type="FunFam" id="3.40.50.300:FF:000018">
    <property type="entry name" value="Cell division control 48"/>
    <property type="match status" value="1"/>
</dbReference>
<keyword evidence="3" id="KW-0067">ATP-binding</keyword>
<dbReference type="OrthoDB" id="27435at2759"/>
<evidence type="ECO:0000256" key="4">
    <source>
        <dbReference type="SAM" id="MobiDB-lite"/>
    </source>
</evidence>
<dbReference type="AlphaFoldDB" id="A0A0D1XC20"/>
<dbReference type="Proteomes" id="UP000053259">
    <property type="component" value="Unassembled WGS sequence"/>
</dbReference>
<accession>A0A0D1XC20</accession>
<dbReference type="GO" id="GO:0005524">
    <property type="term" value="F:ATP binding"/>
    <property type="evidence" value="ECO:0007669"/>
    <property type="project" value="UniProtKB-KW"/>
</dbReference>
<dbReference type="Gene3D" id="3.40.50.300">
    <property type="entry name" value="P-loop containing nucleotide triphosphate hydrolases"/>
    <property type="match status" value="2"/>
</dbReference>
<feature type="domain" description="AAA+ ATPase" evidence="5">
    <location>
        <begin position="243"/>
        <end position="371"/>
    </location>
</feature>
<dbReference type="SMART" id="SM00382">
    <property type="entry name" value="AAA"/>
    <property type="match status" value="2"/>
</dbReference>
<evidence type="ECO:0000256" key="3">
    <source>
        <dbReference type="ARBA" id="ARBA00022840"/>
    </source>
</evidence>
<feature type="region of interest" description="Disordered" evidence="4">
    <location>
        <begin position="423"/>
        <end position="442"/>
    </location>
</feature>
<organism evidence="6 7">
    <name type="scientific">Verruconis gallopava</name>
    <dbReference type="NCBI Taxonomy" id="253628"/>
    <lineage>
        <taxon>Eukaryota</taxon>
        <taxon>Fungi</taxon>
        <taxon>Dikarya</taxon>
        <taxon>Ascomycota</taxon>
        <taxon>Pezizomycotina</taxon>
        <taxon>Dothideomycetes</taxon>
        <taxon>Pleosporomycetidae</taxon>
        <taxon>Venturiales</taxon>
        <taxon>Sympoventuriaceae</taxon>
        <taxon>Verruconis</taxon>
    </lineage>
</organism>
<dbReference type="InterPro" id="IPR003593">
    <property type="entry name" value="AAA+_ATPase"/>
</dbReference>
<dbReference type="Gene3D" id="1.10.8.60">
    <property type="match status" value="2"/>
</dbReference>
<dbReference type="EMBL" id="KN847571">
    <property type="protein sequence ID" value="KIV99790.1"/>
    <property type="molecule type" value="Genomic_DNA"/>
</dbReference>
<evidence type="ECO:0000313" key="6">
    <source>
        <dbReference type="EMBL" id="KIV99790.1"/>
    </source>
</evidence>
<dbReference type="InterPro" id="IPR050168">
    <property type="entry name" value="AAA_ATPase_domain"/>
</dbReference>
<feature type="compositionally biased region" description="Polar residues" evidence="4">
    <location>
        <begin position="429"/>
        <end position="442"/>
    </location>
</feature>
<proteinExistence type="predicted"/>
<gene>
    <name evidence="6" type="ORF">PV09_08596</name>
</gene>
<protein>
    <recommendedName>
        <fullName evidence="5">AAA+ ATPase domain-containing protein</fullName>
    </recommendedName>
</protein>
<dbReference type="CDD" id="cd19511">
    <property type="entry name" value="RecA-like_CDC48_r2-like"/>
    <property type="match status" value="1"/>
</dbReference>
<dbReference type="PROSITE" id="PS00674">
    <property type="entry name" value="AAA"/>
    <property type="match status" value="1"/>
</dbReference>
<dbReference type="GeneID" id="27316569"/>
<dbReference type="InterPro" id="IPR003959">
    <property type="entry name" value="ATPase_AAA_core"/>
</dbReference>
<keyword evidence="2" id="KW-0547">Nucleotide-binding</keyword>
<dbReference type="InParanoid" id="A0A0D1XC20"/>
<dbReference type="RefSeq" id="XP_016209660.1">
    <property type="nucleotide sequence ID" value="XM_016362518.1"/>
</dbReference>
<dbReference type="GO" id="GO:0005737">
    <property type="term" value="C:cytoplasm"/>
    <property type="evidence" value="ECO:0007669"/>
    <property type="project" value="TreeGrafter"/>
</dbReference>
<dbReference type="PANTHER" id="PTHR23077">
    <property type="entry name" value="AAA-FAMILY ATPASE"/>
    <property type="match status" value="1"/>
</dbReference>
<sequence>MSSKIYSVRPPAVTRDGLETLLRIEMKKDDLAAEGLKAGDAIKVISHSTGKGGVGVAYLSTDTVKSQGNNSYVKMHPKLRNYMNLDLSDKCSISKYEGVQPKIKCLTLAEGDSGYSGDSIDWVEIALRQLPGIIAGAAFTVCPTYGFSTVKKKILTVVTVENSDDLGNGNLAIPPRFEAGYSRIETSASTLETIKTDPSAKENIVVDPRFTGLPGLEEQLSELSKCIRRVNRQVEQRYEHLAGCVPILLHGPTGTGKSIILEQLSKSSGWRKTVHLGPSDLNSTASKSRSAISNAFSEAMGTQPSLLILDDLHMIAGRQAESDTHGHHLIKHITELKGTKVQVVAAARRPIDVEQKLVSCFMKKIELPSPTQKSRRMILGHLAAGLADDAVLQYVAEKTHAFTAADLQALCFAAFESAELRSMKEKTNPQKSNSETLPAMSDQTYHLPSTLTREDFQNALRHIHPSLMDELYIEVPRVYWSDIAGSSHVKSKLWEAVELPLKHPDVVSRLNLRPSYGILLYGPPGCSKTMTAKALATESGLNFIAVKGPELVSKYVGESEYKIREIFRKAREASPSIIFFDEIDSIAPNREGGGGHEGLNTVATLLNEMDGVEDVARVLVLAATNRPDAIDPALLRPGRLGTTLYVGPPNREAILQILKMRTELMGSKPGDLELETIADKMSATGRFSGADVAALCDAAGMLCATEAVAAPNNVEVVNLQQRHLEQALEATEPTLDKRSLEFLQSWTVGKHL</sequence>
<reference evidence="6 7" key="1">
    <citation type="submission" date="2015-01" db="EMBL/GenBank/DDBJ databases">
        <title>The Genome Sequence of Ochroconis gallopava CBS43764.</title>
        <authorList>
            <consortium name="The Broad Institute Genomics Platform"/>
            <person name="Cuomo C."/>
            <person name="de Hoog S."/>
            <person name="Gorbushina A."/>
            <person name="Stielow B."/>
            <person name="Teixiera M."/>
            <person name="Abouelleil A."/>
            <person name="Chapman S.B."/>
            <person name="Priest M."/>
            <person name="Young S.K."/>
            <person name="Wortman J."/>
            <person name="Nusbaum C."/>
            <person name="Birren B."/>
        </authorList>
    </citation>
    <scope>NUCLEOTIDE SEQUENCE [LARGE SCALE GENOMIC DNA]</scope>
    <source>
        <strain evidence="6 7">CBS 43764</strain>
    </source>
</reference>
<dbReference type="InterPro" id="IPR027417">
    <property type="entry name" value="P-loop_NTPase"/>
</dbReference>
<keyword evidence="7" id="KW-1185">Reference proteome</keyword>
<evidence type="ECO:0000259" key="5">
    <source>
        <dbReference type="SMART" id="SM00382"/>
    </source>
</evidence>
<dbReference type="HOGENOM" id="CLU_000688_12_3_1"/>
<feature type="domain" description="AAA+ ATPase" evidence="5">
    <location>
        <begin position="514"/>
        <end position="650"/>
    </location>
</feature>
<evidence type="ECO:0000256" key="2">
    <source>
        <dbReference type="ARBA" id="ARBA00022741"/>
    </source>
</evidence>
<name>A0A0D1XC20_9PEZI</name>
<dbReference type="STRING" id="253628.A0A0D1XC20"/>
<keyword evidence="1" id="KW-0677">Repeat</keyword>
<dbReference type="InterPro" id="IPR003960">
    <property type="entry name" value="ATPase_AAA_CS"/>
</dbReference>